<evidence type="ECO:0000256" key="1">
    <source>
        <dbReference type="ARBA" id="ARBA00023015"/>
    </source>
</evidence>
<sequence length="228" mass="24862">MTLVVEFGPADAGYRPVTGQSLPCTVYGLHTRPRQRSRGTGPYAMEVALEPWAAFTLFGVPMHELTGVGTDLRDLPGVPLGDLTAAVVAPSGWHQRVHVLDQALTARLARGRRCAPYVRRAWHLLRRSGGTVPVSGLAAATNCSERSLERGFREQIGLPPKTVGRVVRFQRALRLLVSGRPAAEVAAACGYYDQAHLTREFSALTDRSVSRYLLERGADPGFVPPRPR</sequence>
<reference evidence="5 6" key="1">
    <citation type="submission" date="2016-01" db="EMBL/GenBank/DDBJ databases">
        <title>Whole genome sequence and analysis of Micromonospora rosaria DSM 803, which can produce antibacterial substance rosamicin.</title>
        <authorList>
            <person name="Yang H."/>
            <person name="He X."/>
            <person name="Zhu D."/>
        </authorList>
    </citation>
    <scope>NUCLEOTIDE SEQUENCE [LARGE SCALE GENOMIC DNA]</scope>
    <source>
        <strain evidence="5 6">DSM 803</strain>
    </source>
</reference>
<evidence type="ECO:0000313" key="6">
    <source>
        <dbReference type="Proteomes" id="UP000070620"/>
    </source>
</evidence>
<dbReference type="PANTHER" id="PTHR46796">
    <property type="entry name" value="HTH-TYPE TRANSCRIPTIONAL ACTIVATOR RHAS-RELATED"/>
    <property type="match status" value="1"/>
</dbReference>
<dbReference type="AlphaFoldDB" id="A0A136PIS5"/>
<dbReference type="PROSITE" id="PS01124">
    <property type="entry name" value="HTH_ARAC_FAMILY_2"/>
    <property type="match status" value="1"/>
</dbReference>
<name>A0A136PIS5_9ACTN</name>
<protein>
    <recommendedName>
        <fullName evidence="4">HTH araC/xylS-type domain-containing protein</fullName>
    </recommendedName>
</protein>
<comment type="caution">
    <text evidence="5">The sequence shown here is derived from an EMBL/GenBank/DDBJ whole genome shotgun (WGS) entry which is preliminary data.</text>
</comment>
<feature type="domain" description="HTH araC/xylS-type" evidence="4">
    <location>
        <begin position="125"/>
        <end position="215"/>
    </location>
</feature>
<dbReference type="EMBL" id="LRQV01000211">
    <property type="protein sequence ID" value="KXK58315.1"/>
    <property type="molecule type" value="Genomic_DNA"/>
</dbReference>
<evidence type="ECO:0000259" key="4">
    <source>
        <dbReference type="PROSITE" id="PS01124"/>
    </source>
</evidence>
<dbReference type="InterPro" id="IPR018060">
    <property type="entry name" value="HTH_AraC"/>
</dbReference>
<keyword evidence="3" id="KW-0804">Transcription</keyword>
<gene>
    <name evidence="5" type="ORF">AWW66_30490</name>
</gene>
<dbReference type="RefSeq" id="WP_067373774.1">
    <property type="nucleotide sequence ID" value="NZ_JBIUBN010000004.1"/>
</dbReference>
<accession>A0A136PIS5</accession>
<proteinExistence type="predicted"/>
<evidence type="ECO:0000313" key="5">
    <source>
        <dbReference type="EMBL" id="KXK58315.1"/>
    </source>
</evidence>
<dbReference type="GO" id="GO:0043565">
    <property type="term" value="F:sequence-specific DNA binding"/>
    <property type="evidence" value="ECO:0007669"/>
    <property type="project" value="InterPro"/>
</dbReference>
<dbReference type="GO" id="GO:0003700">
    <property type="term" value="F:DNA-binding transcription factor activity"/>
    <property type="evidence" value="ECO:0007669"/>
    <property type="project" value="InterPro"/>
</dbReference>
<dbReference type="Pfam" id="PF12833">
    <property type="entry name" value="HTH_18"/>
    <property type="match status" value="1"/>
</dbReference>
<keyword evidence="1" id="KW-0805">Transcription regulation</keyword>
<dbReference type="SMART" id="SM00342">
    <property type="entry name" value="HTH_ARAC"/>
    <property type="match status" value="1"/>
</dbReference>
<dbReference type="InterPro" id="IPR050204">
    <property type="entry name" value="AraC_XylS_family_regulators"/>
</dbReference>
<dbReference type="SUPFAM" id="SSF46689">
    <property type="entry name" value="Homeodomain-like"/>
    <property type="match status" value="1"/>
</dbReference>
<evidence type="ECO:0000256" key="3">
    <source>
        <dbReference type="ARBA" id="ARBA00023163"/>
    </source>
</evidence>
<organism evidence="5 6">
    <name type="scientific">Micromonospora rosaria</name>
    <dbReference type="NCBI Taxonomy" id="47874"/>
    <lineage>
        <taxon>Bacteria</taxon>
        <taxon>Bacillati</taxon>
        <taxon>Actinomycetota</taxon>
        <taxon>Actinomycetes</taxon>
        <taxon>Micromonosporales</taxon>
        <taxon>Micromonosporaceae</taxon>
        <taxon>Micromonospora</taxon>
    </lineage>
</organism>
<dbReference type="InterPro" id="IPR009057">
    <property type="entry name" value="Homeodomain-like_sf"/>
</dbReference>
<dbReference type="Gene3D" id="1.10.10.60">
    <property type="entry name" value="Homeodomain-like"/>
    <property type="match status" value="1"/>
</dbReference>
<keyword evidence="2" id="KW-0238">DNA-binding</keyword>
<evidence type="ECO:0000256" key="2">
    <source>
        <dbReference type="ARBA" id="ARBA00023125"/>
    </source>
</evidence>
<dbReference type="Proteomes" id="UP000070620">
    <property type="component" value="Unassembled WGS sequence"/>
</dbReference>
<keyword evidence="6" id="KW-1185">Reference proteome</keyword>
<dbReference type="PANTHER" id="PTHR46796:SF15">
    <property type="entry name" value="BLL1074 PROTEIN"/>
    <property type="match status" value="1"/>
</dbReference>